<name>A0AA43UBB1_9ACTN</name>
<evidence type="ECO:0000256" key="5">
    <source>
        <dbReference type="ARBA" id="ARBA00023136"/>
    </source>
</evidence>
<dbReference type="Gene3D" id="1.20.1250.20">
    <property type="entry name" value="MFS general substrate transporter like domains"/>
    <property type="match status" value="2"/>
</dbReference>
<keyword evidence="3 6" id="KW-0812">Transmembrane</keyword>
<feature type="transmembrane region" description="Helical" evidence="6">
    <location>
        <begin position="81"/>
        <end position="102"/>
    </location>
</feature>
<feature type="transmembrane region" description="Helical" evidence="6">
    <location>
        <begin position="380"/>
        <end position="399"/>
    </location>
</feature>
<reference evidence="8" key="1">
    <citation type="submission" date="2023-07" db="EMBL/GenBank/DDBJ databases">
        <title>Between Cages and Wild: Unraveling the Impact of Captivity on Animal Microbiomes and Antimicrobial Resistance.</title>
        <authorList>
            <person name="Schmartz G.P."/>
            <person name="Rehner J."/>
            <person name="Schuff M.J."/>
            <person name="Becker S.L."/>
            <person name="Kravczyk M."/>
            <person name="Gurevich A."/>
            <person name="Francke R."/>
            <person name="Mueller R."/>
            <person name="Keller V."/>
            <person name="Keller A."/>
        </authorList>
    </citation>
    <scope>NUCLEOTIDE SEQUENCE</scope>
    <source>
        <strain evidence="8">S12M_St_49</strain>
    </source>
</reference>
<keyword evidence="4 6" id="KW-1133">Transmembrane helix</keyword>
<keyword evidence="9" id="KW-1185">Reference proteome</keyword>
<feature type="transmembrane region" description="Helical" evidence="6">
    <location>
        <begin position="258"/>
        <end position="283"/>
    </location>
</feature>
<keyword evidence="2" id="KW-0813">Transport</keyword>
<organism evidence="8 9">
    <name type="scientific">Phoenicibacter congonensis</name>
    <dbReference type="NCBI Taxonomy" id="1944646"/>
    <lineage>
        <taxon>Bacteria</taxon>
        <taxon>Bacillati</taxon>
        <taxon>Actinomycetota</taxon>
        <taxon>Coriobacteriia</taxon>
        <taxon>Eggerthellales</taxon>
        <taxon>Eggerthellaceae</taxon>
        <taxon>Phoenicibacter</taxon>
    </lineage>
</organism>
<evidence type="ECO:0000256" key="1">
    <source>
        <dbReference type="ARBA" id="ARBA00004651"/>
    </source>
</evidence>
<evidence type="ECO:0000256" key="4">
    <source>
        <dbReference type="ARBA" id="ARBA00022989"/>
    </source>
</evidence>
<dbReference type="AlphaFoldDB" id="A0AA43UBB1"/>
<keyword evidence="5 6" id="KW-0472">Membrane</keyword>
<feature type="transmembrane region" description="Helical" evidence="6">
    <location>
        <begin position="351"/>
        <end position="374"/>
    </location>
</feature>
<accession>A0AA43UBB1</accession>
<dbReference type="InterPro" id="IPR052983">
    <property type="entry name" value="MFS_Riboflavin_Transporter"/>
</dbReference>
<evidence type="ECO:0000259" key="7">
    <source>
        <dbReference type="PROSITE" id="PS50850"/>
    </source>
</evidence>
<gene>
    <name evidence="8" type="ORF">Q3982_05350</name>
</gene>
<dbReference type="PANTHER" id="PTHR43385:SF1">
    <property type="entry name" value="RIBOFLAVIN TRANSPORTER RIBJ"/>
    <property type="match status" value="1"/>
</dbReference>
<dbReference type="GO" id="GO:0022857">
    <property type="term" value="F:transmembrane transporter activity"/>
    <property type="evidence" value="ECO:0007669"/>
    <property type="project" value="InterPro"/>
</dbReference>
<feature type="transmembrane region" description="Helical" evidence="6">
    <location>
        <begin position="14"/>
        <end position="38"/>
    </location>
</feature>
<feature type="transmembrane region" description="Helical" evidence="6">
    <location>
        <begin position="50"/>
        <end position="69"/>
    </location>
</feature>
<feature type="transmembrane region" description="Helical" evidence="6">
    <location>
        <begin position="226"/>
        <end position="246"/>
    </location>
</feature>
<dbReference type="PROSITE" id="PS50850">
    <property type="entry name" value="MFS"/>
    <property type="match status" value="1"/>
</dbReference>
<dbReference type="Proteomes" id="UP001168575">
    <property type="component" value="Unassembled WGS sequence"/>
</dbReference>
<evidence type="ECO:0000256" key="3">
    <source>
        <dbReference type="ARBA" id="ARBA00022692"/>
    </source>
</evidence>
<comment type="caution">
    <text evidence="8">The sequence shown here is derived from an EMBL/GenBank/DDBJ whole genome shotgun (WGS) entry which is preliminary data.</text>
</comment>
<feature type="transmembrane region" description="Helical" evidence="6">
    <location>
        <begin position="167"/>
        <end position="186"/>
    </location>
</feature>
<protein>
    <submittedName>
        <fullName evidence="8">MFS transporter</fullName>
    </submittedName>
</protein>
<dbReference type="InterPro" id="IPR036259">
    <property type="entry name" value="MFS_trans_sf"/>
</dbReference>
<comment type="subcellular location">
    <subcellularLocation>
        <location evidence="1">Cell membrane</location>
        <topology evidence="1">Multi-pass membrane protein</topology>
    </subcellularLocation>
</comment>
<dbReference type="EMBL" id="JAUMVS010000089">
    <property type="protein sequence ID" value="MDO4842084.1"/>
    <property type="molecule type" value="Genomic_DNA"/>
</dbReference>
<evidence type="ECO:0000256" key="6">
    <source>
        <dbReference type="SAM" id="Phobius"/>
    </source>
</evidence>
<sequence>MSEMEPAQIKSKRVLYLALSTVTLLFLGLIYAFSMFAAPMCATFGLEKPAVGLTFNIMMITFCLGAVLGSQIEKAIGVKGAIIVAAIMFAVGFIGTGLFAYGNIIALYLFYGVICGLGVGIGYNCVIATTNVWFPDKVGLSSGILMMGFGLGSLILGTLSVNLANSFGLGNVLIAVGVVSAIVIGLEGLIIKRPPSNIITAMAPEKATGSSYDPADEDSALKTPLFYIYWIWAIIVIAIGLATIGNCASDAQSVGWDAGFATLLVGLVSVLNGVGRVLIGIIYDKTNVKVTMVIDGVVAFIAAACIIAAFTMSIPALYVVGAFCCGFCYGGVPVVASAFGRQRFGAKNYPLNLSLCNFAIVFGSLLNVALQAIVGMDARVMTFTILAVMAIIAVLDAAIPFSKMFNRDQELLEKRRLAHKGIE</sequence>
<evidence type="ECO:0000313" key="8">
    <source>
        <dbReference type="EMBL" id="MDO4842084.1"/>
    </source>
</evidence>
<feature type="transmembrane region" description="Helical" evidence="6">
    <location>
        <begin position="138"/>
        <end position="161"/>
    </location>
</feature>
<dbReference type="PANTHER" id="PTHR43385">
    <property type="entry name" value="RIBOFLAVIN TRANSPORTER RIBJ"/>
    <property type="match status" value="1"/>
</dbReference>
<feature type="domain" description="Major facilitator superfamily (MFS) profile" evidence="7">
    <location>
        <begin position="14"/>
        <end position="405"/>
    </location>
</feature>
<feature type="transmembrane region" description="Helical" evidence="6">
    <location>
        <begin position="108"/>
        <end position="126"/>
    </location>
</feature>
<dbReference type="SUPFAM" id="SSF103473">
    <property type="entry name" value="MFS general substrate transporter"/>
    <property type="match status" value="1"/>
</dbReference>
<dbReference type="GO" id="GO:0005886">
    <property type="term" value="C:plasma membrane"/>
    <property type="evidence" value="ECO:0007669"/>
    <property type="project" value="UniProtKB-SubCell"/>
</dbReference>
<feature type="transmembrane region" description="Helical" evidence="6">
    <location>
        <begin position="316"/>
        <end position="339"/>
    </location>
</feature>
<dbReference type="Pfam" id="PF07690">
    <property type="entry name" value="MFS_1"/>
    <property type="match status" value="1"/>
</dbReference>
<dbReference type="InterPro" id="IPR011701">
    <property type="entry name" value="MFS"/>
</dbReference>
<evidence type="ECO:0000313" key="9">
    <source>
        <dbReference type="Proteomes" id="UP001168575"/>
    </source>
</evidence>
<proteinExistence type="predicted"/>
<feature type="transmembrane region" description="Helical" evidence="6">
    <location>
        <begin position="290"/>
        <end position="310"/>
    </location>
</feature>
<evidence type="ECO:0000256" key="2">
    <source>
        <dbReference type="ARBA" id="ARBA00022448"/>
    </source>
</evidence>
<dbReference type="InterPro" id="IPR020846">
    <property type="entry name" value="MFS_dom"/>
</dbReference>